<dbReference type="AlphaFoldDB" id="A0A7S0T470"/>
<name>A0A7S0T470_9RHOD</name>
<gene>
    <name evidence="2" type="ORF">EMAD1354_LOCUS808</name>
</gene>
<evidence type="ECO:0000313" key="2">
    <source>
        <dbReference type="EMBL" id="CAD8724731.1"/>
    </source>
</evidence>
<keyword evidence="1" id="KW-0472">Membrane</keyword>
<dbReference type="EMBL" id="HBFE01001169">
    <property type="protein sequence ID" value="CAD8724731.1"/>
    <property type="molecule type" value="Transcribed_RNA"/>
</dbReference>
<feature type="transmembrane region" description="Helical" evidence="1">
    <location>
        <begin position="70"/>
        <end position="99"/>
    </location>
</feature>
<keyword evidence="1" id="KW-1133">Transmembrane helix</keyword>
<protein>
    <submittedName>
        <fullName evidence="2">Uncharacterized protein</fullName>
    </submittedName>
</protein>
<accession>A0A7S0T470</accession>
<sequence length="105" mass="11460">MASQVRRVGKRFPALRATGTLTLPRRPMPVSPVAIQVVALIRDVRALCTRVPVRALAGLTNARSQLTNLVLGAICTWLLCVIIALEIRFAACGTVQIFISVHRML</sequence>
<evidence type="ECO:0000256" key="1">
    <source>
        <dbReference type="SAM" id="Phobius"/>
    </source>
</evidence>
<organism evidence="2">
    <name type="scientific">Erythrolobus madagascarensis</name>
    <dbReference type="NCBI Taxonomy" id="708628"/>
    <lineage>
        <taxon>Eukaryota</taxon>
        <taxon>Rhodophyta</taxon>
        <taxon>Bangiophyceae</taxon>
        <taxon>Porphyridiales</taxon>
        <taxon>Porphyridiaceae</taxon>
        <taxon>Erythrolobus</taxon>
    </lineage>
</organism>
<reference evidence="2" key="1">
    <citation type="submission" date="2021-01" db="EMBL/GenBank/DDBJ databases">
        <authorList>
            <person name="Corre E."/>
            <person name="Pelletier E."/>
            <person name="Niang G."/>
            <person name="Scheremetjew M."/>
            <person name="Finn R."/>
            <person name="Kale V."/>
            <person name="Holt S."/>
            <person name="Cochrane G."/>
            <person name="Meng A."/>
            <person name="Brown T."/>
            <person name="Cohen L."/>
        </authorList>
    </citation>
    <scope>NUCLEOTIDE SEQUENCE</scope>
    <source>
        <strain evidence="2">CCMP3276</strain>
    </source>
</reference>
<proteinExistence type="predicted"/>
<keyword evidence="1" id="KW-0812">Transmembrane</keyword>